<evidence type="ECO:0000256" key="6">
    <source>
        <dbReference type="ARBA" id="ARBA00023152"/>
    </source>
</evidence>
<dbReference type="EMBL" id="CADEBD010000282">
    <property type="protein sequence ID" value="CAB3228345.1"/>
    <property type="molecule type" value="Genomic_DNA"/>
</dbReference>
<keyword evidence="6" id="KW-0324">Glycolysis</keyword>
<dbReference type="Gene3D" id="3.40.1190.20">
    <property type="match status" value="1"/>
</dbReference>
<evidence type="ECO:0000256" key="5">
    <source>
        <dbReference type="ARBA" id="ARBA00022842"/>
    </source>
</evidence>
<dbReference type="PROSITE" id="PS51255">
    <property type="entry name" value="ADPK"/>
    <property type="match status" value="1"/>
</dbReference>
<dbReference type="InterPro" id="IPR007666">
    <property type="entry name" value="ADP_PFK/GK"/>
</dbReference>
<keyword evidence="9" id="KW-1185">Reference proteome</keyword>
<evidence type="ECO:0000256" key="1">
    <source>
        <dbReference type="ARBA" id="ARBA00022490"/>
    </source>
</evidence>
<evidence type="ECO:0000256" key="4">
    <source>
        <dbReference type="ARBA" id="ARBA00022777"/>
    </source>
</evidence>
<dbReference type="SUPFAM" id="SSF53613">
    <property type="entry name" value="Ribokinase-like"/>
    <property type="match status" value="1"/>
</dbReference>
<evidence type="ECO:0000313" key="8">
    <source>
        <dbReference type="EMBL" id="CAB3228345.1"/>
    </source>
</evidence>
<evidence type="ECO:0008006" key="11">
    <source>
        <dbReference type="Google" id="ProtNLM"/>
    </source>
</evidence>
<dbReference type="PANTHER" id="PTHR21208:SF1">
    <property type="entry name" value="ADP-DEPENDENT GLUCOKINASE"/>
    <property type="match status" value="1"/>
</dbReference>
<evidence type="ECO:0000313" key="7">
    <source>
        <dbReference type="EMBL" id="CAB3227821.1"/>
    </source>
</evidence>
<comment type="caution">
    <text evidence="8">The sequence shown here is derived from an EMBL/GenBank/DDBJ whole genome shotgun (WGS) entry which is preliminary data.</text>
</comment>
<evidence type="ECO:0000256" key="2">
    <source>
        <dbReference type="ARBA" id="ARBA00022679"/>
    </source>
</evidence>
<reference evidence="9 10" key="1">
    <citation type="submission" date="2020-04" db="EMBL/GenBank/DDBJ databases">
        <authorList>
            <person name="Wallbank WR R."/>
            <person name="Pardo Diaz C."/>
            <person name="Kozak K."/>
            <person name="Martin S."/>
            <person name="Jiggins C."/>
            <person name="Moest M."/>
            <person name="Warren A I."/>
            <person name="Byers J.R.P. K."/>
            <person name="Montejo-Kovacevich G."/>
            <person name="Yen C E."/>
        </authorList>
    </citation>
    <scope>NUCLEOTIDE SEQUENCE [LARGE SCALE GENOMIC DNA]</scope>
</reference>
<keyword evidence="3" id="KW-0479">Metal-binding</keyword>
<dbReference type="GO" id="GO:0006006">
    <property type="term" value="P:glucose metabolic process"/>
    <property type="evidence" value="ECO:0007669"/>
    <property type="project" value="TreeGrafter"/>
</dbReference>
<evidence type="ECO:0000313" key="9">
    <source>
        <dbReference type="Proteomes" id="UP000494106"/>
    </source>
</evidence>
<keyword evidence="5" id="KW-0460">Magnesium</keyword>
<keyword evidence="2" id="KW-0808">Transferase</keyword>
<protein>
    <recommendedName>
        <fullName evidence="11">ADP-dependent glucokinase</fullName>
    </recommendedName>
</protein>
<dbReference type="Pfam" id="PF04587">
    <property type="entry name" value="ADP_PFK_GK"/>
    <property type="match status" value="1"/>
</dbReference>
<dbReference type="GO" id="GO:0046872">
    <property type="term" value="F:metal ion binding"/>
    <property type="evidence" value="ECO:0007669"/>
    <property type="project" value="UniProtKB-KW"/>
</dbReference>
<evidence type="ECO:0000313" key="10">
    <source>
        <dbReference type="Proteomes" id="UP000494256"/>
    </source>
</evidence>
<dbReference type="GO" id="GO:0006096">
    <property type="term" value="P:glycolytic process"/>
    <property type="evidence" value="ECO:0007669"/>
    <property type="project" value="UniProtKB-KW"/>
</dbReference>
<dbReference type="PANTHER" id="PTHR21208">
    <property type="entry name" value="ADP-DEPENDENT GLUCOKINASE"/>
    <property type="match status" value="1"/>
</dbReference>
<name>A0A8S0Z8L3_ARCPL</name>
<dbReference type="Proteomes" id="UP000494106">
    <property type="component" value="Unassembled WGS sequence"/>
</dbReference>
<dbReference type="GO" id="GO:0043843">
    <property type="term" value="F:ADP-specific glucokinase activity"/>
    <property type="evidence" value="ECO:0007669"/>
    <property type="project" value="TreeGrafter"/>
</dbReference>
<accession>A0A8S0Z8L3</accession>
<dbReference type="GO" id="GO:0005783">
    <property type="term" value="C:endoplasmic reticulum"/>
    <property type="evidence" value="ECO:0007669"/>
    <property type="project" value="TreeGrafter"/>
</dbReference>
<dbReference type="InterPro" id="IPR029056">
    <property type="entry name" value="Ribokinase-like"/>
</dbReference>
<dbReference type="EMBL" id="CADEBC010000301">
    <property type="protein sequence ID" value="CAB3227821.1"/>
    <property type="molecule type" value="Genomic_DNA"/>
</dbReference>
<organism evidence="8 10">
    <name type="scientific">Arctia plantaginis</name>
    <name type="common">Wood tiger moth</name>
    <name type="synonym">Phalaena plantaginis</name>
    <dbReference type="NCBI Taxonomy" id="874455"/>
    <lineage>
        <taxon>Eukaryota</taxon>
        <taxon>Metazoa</taxon>
        <taxon>Ecdysozoa</taxon>
        <taxon>Arthropoda</taxon>
        <taxon>Hexapoda</taxon>
        <taxon>Insecta</taxon>
        <taxon>Pterygota</taxon>
        <taxon>Neoptera</taxon>
        <taxon>Endopterygota</taxon>
        <taxon>Lepidoptera</taxon>
        <taxon>Glossata</taxon>
        <taxon>Ditrysia</taxon>
        <taxon>Noctuoidea</taxon>
        <taxon>Erebidae</taxon>
        <taxon>Arctiinae</taxon>
        <taxon>Arctia</taxon>
    </lineage>
</organism>
<dbReference type="AlphaFoldDB" id="A0A8S0Z8L3"/>
<dbReference type="OrthoDB" id="5847021at2759"/>
<sequence length="490" mass="55233">MAGVPVKFGSLLSFCIVFYAVYIRKNDIGDVRLAPVKDHLLFLEKENRVGTGNLQPKVALGYGACHDLFVNATSLLDHKELKEAPQHFNEIANKEEFLKSFAYFFKHGAAVERFMSNSKLYDDLIEQALKLPDTRWAIGGNAPLMAKRFFIEGWEVLLAAKMSNKLKEYIPKEIKIVGDDGSEEVKDDIHMILEYKADEQFGPFKAPRANRYIMHNDENNPLLSSLEKFGEYLPHFSPNLLVISGLQMMDNYPFKAEDGRDLRAERLDLVKKQILSQPQSTLTHFEMASYVDLELLKHLTNKVLPFVDSVGMNEQELTNLYSVLEHGQVSVVADSNPRVATALDQMRETFLLIRSQNKQYKSTRHLTRIHVHTLAYQAILTVKKSNWKRTEAAAAKASITAHRYVCNSQEIDLSKCKLLLDDSFSTTTVNDNKSRVFFEPSKPVSCWEEVLGGEKVDICVAPVLICTEAQLTAGAGDNISAAGLVLQVEK</sequence>
<keyword evidence="1" id="KW-0963">Cytoplasm</keyword>
<dbReference type="Proteomes" id="UP000494256">
    <property type="component" value="Unassembled WGS sequence"/>
</dbReference>
<evidence type="ECO:0000256" key="3">
    <source>
        <dbReference type="ARBA" id="ARBA00022723"/>
    </source>
</evidence>
<gene>
    <name evidence="7" type="ORF">APLA_LOCUS3379</name>
    <name evidence="8" type="ORF">APLA_LOCUS3521</name>
</gene>
<proteinExistence type="predicted"/>
<keyword evidence="4" id="KW-0418">Kinase</keyword>